<dbReference type="OrthoDB" id="282689at2"/>
<reference evidence="1 2" key="1">
    <citation type="submission" date="2019-02" db="EMBL/GenBank/DDBJ databases">
        <title>Deep-cultivation of Planctomycetes and their phenomic and genomic characterization uncovers novel biology.</title>
        <authorList>
            <person name="Wiegand S."/>
            <person name="Jogler M."/>
            <person name="Boedeker C."/>
            <person name="Pinto D."/>
            <person name="Vollmers J."/>
            <person name="Rivas-Marin E."/>
            <person name="Kohn T."/>
            <person name="Peeters S.H."/>
            <person name="Heuer A."/>
            <person name="Rast P."/>
            <person name="Oberbeckmann S."/>
            <person name="Bunk B."/>
            <person name="Jeske O."/>
            <person name="Meyerdierks A."/>
            <person name="Storesund J.E."/>
            <person name="Kallscheuer N."/>
            <person name="Luecker S."/>
            <person name="Lage O.M."/>
            <person name="Pohl T."/>
            <person name="Merkel B.J."/>
            <person name="Hornburger P."/>
            <person name="Mueller R.-W."/>
            <person name="Bruemmer F."/>
            <person name="Labrenz M."/>
            <person name="Spormann A.M."/>
            <person name="Op Den Camp H."/>
            <person name="Overmann J."/>
            <person name="Amann R."/>
            <person name="Jetten M.S.M."/>
            <person name="Mascher T."/>
            <person name="Medema M.H."/>
            <person name="Devos D.P."/>
            <person name="Kaster A.-K."/>
            <person name="Ovreas L."/>
            <person name="Rohde M."/>
            <person name="Galperin M.Y."/>
            <person name="Jogler C."/>
        </authorList>
    </citation>
    <scope>NUCLEOTIDE SEQUENCE [LARGE SCALE GENOMIC DNA]</scope>
    <source>
        <strain evidence="1 2">Pan14r</strain>
    </source>
</reference>
<sequence>MKVERRKIDFSDGNAVIDDIQHLHHHGYRRAGNWNLTQICQHLEKTMTGGMDGFGFRLPWILRKTVIQWAFDRALKKRSLPAGAPTLKMLRPADVDAAAGDADEDEAVINACIAAVRRAQDFPGPMKDYPLLEDPPVDRWRDFMWIHAAHHLSFLVPRDADDSGANS</sequence>
<evidence type="ECO:0000313" key="2">
    <source>
        <dbReference type="Proteomes" id="UP000317238"/>
    </source>
</evidence>
<dbReference type="InterPro" id="IPR011463">
    <property type="entry name" value="DUF1569"/>
</dbReference>
<dbReference type="Proteomes" id="UP000317238">
    <property type="component" value="Unassembled WGS sequence"/>
</dbReference>
<protein>
    <recommendedName>
        <fullName evidence="3">DUF1569 domain-containing protein</fullName>
    </recommendedName>
</protein>
<evidence type="ECO:0008006" key="3">
    <source>
        <dbReference type="Google" id="ProtNLM"/>
    </source>
</evidence>
<dbReference type="Pfam" id="PF07606">
    <property type="entry name" value="DUF1569"/>
    <property type="match status" value="1"/>
</dbReference>
<dbReference type="AlphaFoldDB" id="A0A5C5Y4J5"/>
<comment type="caution">
    <text evidence="1">The sequence shown here is derived from an EMBL/GenBank/DDBJ whole genome shotgun (WGS) entry which is preliminary data.</text>
</comment>
<gene>
    <name evidence="1" type="ORF">Pan14r_20610</name>
</gene>
<organism evidence="1 2">
    <name type="scientific">Crateriforma conspicua</name>
    <dbReference type="NCBI Taxonomy" id="2527996"/>
    <lineage>
        <taxon>Bacteria</taxon>
        <taxon>Pseudomonadati</taxon>
        <taxon>Planctomycetota</taxon>
        <taxon>Planctomycetia</taxon>
        <taxon>Planctomycetales</taxon>
        <taxon>Planctomycetaceae</taxon>
        <taxon>Crateriforma</taxon>
    </lineage>
</organism>
<dbReference type="EMBL" id="SJPL01000001">
    <property type="protein sequence ID" value="TWT69769.1"/>
    <property type="molecule type" value="Genomic_DNA"/>
</dbReference>
<evidence type="ECO:0000313" key="1">
    <source>
        <dbReference type="EMBL" id="TWT69769.1"/>
    </source>
</evidence>
<accession>A0A5C5Y4J5</accession>
<name>A0A5C5Y4J5_9PLAN</name>
<keyword evidence="2" id="KW-1185">Reference proteome</keyword>
<dbReference type="RefSeq" id="WP_146439029.1">
    <property type="nucleotide sequence ID" value="NZ_SJPL01000001.1"/>
</dbReference>
<proteinExistence type="predicted"/>